<dbReference type="PANTHER" id="PTHR10539">
    <property type="entry name" value="26S PROTEASOME NON-ATPASE REGULATORY SUBUNIT 13"/>
    <property type="match status" value="1"/>
</dbReference>
<evidence type="ECO:0000256" key="5">
    <source>
        <dbReference type="ARBA" id="ARBA00022942"/>
    </source>
</evidence>
<comment type="similarity">
    <text evidence="2">Belongs to the proteasome subunit S11 family.</text>
</comment>
<accession>A0A914W588</accession>
<protein>
    <recommendedName>
        <fullName evidence="4">26S proteasome non-ATPase regulatory subunit 13</fullName>
    </recommendedName>
    <alternativeName>
        <fullName evidence="6">26S proteasome regulatory subunit RPN9</fullName>
    </alternativeName>
    <alternativeName>
        <fullName evidence="8">26S proteasome regulatory subunit S11</fullName>
    </alternativeName>
    <alternativeName>
        <fullName evidence="7">26S proteasome regulatory subunit p40.5</fullName>
    </alternativeName>
</protein>
<dbReference type="InterPro" id="IPR000717">
    <property type="entry name" value="PCI_dom"/>
</dbReference>
<proteinExistence type="inferred from homology"/>
<comment type="function">
    <text evidence="1">Component of the 26S proteasome, a multiprotein complex involved in the ATP-dependent degradation of ubiquitinated proteins. This complex plays a key role in the maintenance of protein homeostasis by removing misfolded or damaged proteins, which could impair cellular functions, and by removing proteins whose functions are no longer required. Therefore, the proteasome participates in numerous cellular processes, including cell cycle progression, apoptosis, or DNA damage repair.</text>
</comment>
<dbReference type="AlphaFoldDB" id="A0A914W588"/>
<evidence type="ECO:0000256" key="1">
    <source>
        <dbReference type="ARBA" id="ARBA00002362"/>
    </source>
</evidence>
<dbReference type="InterPro" id="IPR054179">
    <property type="entry name" value="PSD13_N"/>
</dbReference>
<evidence type="ECO:0000313" key="10">
    <source>
        <dbReference type="Proteomes" id="UP000887566"/>
    </source>
</evidence>
<comment type="subunit">
    <text evidence="3">Component of the 19S proteasome regulatory particle complex. The 26S proteasome consists of a 20S core particle (CP) and two 19S regulatory subunits (RP). The regulatory particle is made of a lid composed of 9 subunits including PSMD13, a base containing 6 ATPases and few additional components.</text>
</comment>
<evidence type="ECO:0000256" key="7">
    <source>
        <dbReference type="ARBA" id="ARBA00031303"/>
    </source>
</evidence>
<evidence type="ECO:0000313" key="11">
    <source>
        <dbReference type="WBParaSite" id="PSAMB.scaffold327size56450.g4629.t1"/>
    </source>
</evidence>
<dbReference type="Pfam" id="PF22037">
    <property type="entry name" value="PSD13_N"/>
    <property type="match status" value="1"/>
</dbReference>
<dbReference type="GO" id="GO:0006511">
    <property type="term" value="P:ubiquitin-dependent protein catabolic process"/>
    <property type="evidence" value="ECO:0007669"/>
    <property type="project" value="TreeGrafter"/>
</dbReference>
<dbReference type="SMART" id="SM00088">
    <property type="entry name" value="PINT"/>
    <property type="match status" value="1"/>
</dbReference>
<dbReference type="GO" id="GO:0008541">
    <property type="term" value="C:proteasome regulatory particle, lid subcomplex"/>
    <property type="evidence" value="ECO:0007669"/>
    <property type="project" value="TreeGrafter"/>
</dbReference>
<feature type="domain" description="PCI" evidence="9">
    <location>
        <begin position="184"/>
        <end position="351"/>
    </location>
</feature>
<evidence type="ECO:0000256" key="8">
    <source>
        <dbReference type="ARBA" id="ARBA00032323"/>
    </source>
</evidence>
<name>A0A914W588_9BILA</name>
<dbReference type="GO" id="GO:0005198">
    <property type="term" value="F:structural molecule activity"/>
    <property type="evidence" value="ECO:0007669"/>
    <property type="project" value="TreeGrafter"/>
</dbReference>
<evidence type="ECO:0000256" key="2">
    <source>
        <dbReference type="ARBA" id="ARBA00006207"/>
    </source>
</evidence>
<reference evidence="11" key="1">
    <citation type="submission" date="2022-11" db="UniProtKB">
        <authorList>
            <consortium name="WormBaseParasite"/>
        </authorList>
    </citation>
    <scope>IDENTIFICATION</scope>
</reference>
<dbReference type="GO" id="GO:0005634">
    <property type="term" value="C:nucleus"/>
    <property type="evidence" value="ECO:0007669"/>
    <property type="project" value="TreeGrafter"/>
</dbReference>
<organism evidence="10 11">
    <name type="scientific">Plectus sambesii</name>
    <dbReference type="NCBI Taxonomy" id="2011161"/>
    <lineage>
        <taxon>Eukaryota</taxon>
        <taxon>Metazoa</taxon>
        <taxon>Ecdysozoa</taxon>
        <taxon>Nematoda</taxon>
        <taxon>Chromadorea</taxon>
        <taxon>Plectida</taxon>
        <taxon>Plectina</taxon>
        <taxon>Plectoidea</taxon>
        <taxon>Plectidae</taxon>
        <taxon>Plectus</taxon>
    </lineage>
</organism>
<dbReference type="InterPro" id="IPR035298">
    <property type="entry name" value="PSMD13"/>
</dbReference>
<dbReference type="Pfam" id="PF01399">
    <property type="entry name" value="PCI"/>
    <property type="match status" value="1"/>
</dbReference>
<dbReference type="SUPFAM" id="SSF46785">
    <property type="entry name" value="Winged helix' DNA-binding domain"/>
    <property type="match status" value="1"/>
</dbReference>
<evidence type="ECO:0000256" key="4">
    <source>
        <dbReference type="ARBA" id="ARBA00015732"/>
    </source>
</evidence>
<dbReference type="GO" id="GO:0005829">
    <property type="term" value="C:cytosol"/>
    <property type="evidence" value="ECO:0007669"/>
    <property type="project" value="TreeGrafter"/>
</dbReference>
<dbReference type="PROSITE" id="PS50250">
    <property type="entry name" value="PCI"/>
    <property type="match status" value="1"/>
</dbReference>
<evidence type="ECO:0000256" key="3">
    <source>
        <dbReference type="ARBA" id="ARBA00011441"/>
    </source>
</evidence>
<keyword evidence="5" id="KW-0647">Proteasome</keyword>
<keyword evidence="10" id="KW-1185">Reference proteome</keyword>
<sequence length="391" mass="44668">MSSQERADAYLSKKKNSDDAFKAEKWRLLDDLYSKKLWHPVTMMLRELMYEPAFTMGESLKDMYDNFIHEFEHRINPLELVEIILPVAREIATQDHEAACSFIGGIEKTVKNDKEAMIRSATAQAELRLSHKDANGRCSDIQSVRALIESTQTALDALPGVTAVHAPFYKMSSVYLREIGDYAAYYREALRYLGCEDSNKMTEADCRMQAVCLGFAALLGENVYNFGELLAHPILESLRDTPEKWLVEMLYAFNSGNLAEFHKHKGTWSEWDDLKKHQALLEEKIRLLCLMEISLGRPSKMRHIPFAEIAERARVAEDEVEFLVMKALSRGLVRGSIDQVNQLVTITWVQPRVLDRKQILAMADRIGQWHKEVDGISGLLQENAKEILTKA</sequence>
<evidence type="ECO:0000256" key="6">
    <source>
        <dbReference type="ARBA" id="ARBA00029749"/>
    </source>
</evidence>
<dbReference type="Proteomes" id="UP000887566">
    <property type="component" value="Unplaced"/>
</dbReference>
<dbReference type="InterPro" id="IPR036390">
    <property type="entry name" value="WH_DNA-bd_sf"/>
</dbReference>
<evidence type="ECO:0000259" key="9">
    <source>
        <dbReference type="PROSITE" id="PS50250"/>
    </source>
</evidence>
<dbReference type="PANTHER" id="PTHR10539:SF0">
    <property type="entry name" value="26S PROTEASOME NON-ATPASE REGULATORY SUBUNIT 13"/>
    <property type="match status" value="1"/>
</dbReference>
<dbReference type="WBParaSite" id="PSAMB.scaffold327size56450.g4629.t1">
    <property type="protein sequence ID" value="PSAMB.scaffold327size56450.g4629.t1"/>
    <property type="gene ID" value="PSAMB.scaffold327size56450.g4629"/>
</dbReference>